<reference evidence="1 2" key="1">
    <citation type="submission" date="2018-09" db="EMBL/GenBank/DDBJ databases">
        <title>Genomic Encyclopedia of Archaeal and Bacterial Type Strains, Phase II (KMG-II): from individual species to whole genera.</title>
        <authorList>
            <person name="Goeker M."/>
        </authorList>
    </citation>
    <scope>NUCLEOTIDE SEQUENCE [LARGE SCALE GENOMIC DNA]</scope>
    <source>
        <strain evidence="1 2">DSM 27148</strain>
    </source>
</reference>
<organism evidence="1 2">
    <name type="scientific">Mangrovibacterium diazotrophicum</name>
    <dbReference type="NCBI Taxonomy" id="1261403"/>
    <lineage>
        <taxon>Bacteria</taxon>
        <taxon>Pseudomonadati</taxon>
        <taxon>Bacteroidota</taxon>
        <taxon>Bacteroidia</taxon>
        <taxon>Marinilabiliales</taxon>
        <taxon>Prolixibacteraceae</taxon>
        <taxon>Mangrovibacterium</taxon>
    </lineage>
</organism>
<dbReference type="RefSeq" id="WP_120271832.1">
    <property type="nucleotide sequence ID" value="NZ_RAPN01000001.1"/>
</dbReference>
<sequence length="308" mass="35179">MTKPSRKISTTALSRDMGISSKELFETLSDLNLVYKQAGQWYLTQRGFDCGGEIAVHPQYGEYIVWPADLDLDSIFNNAKQTLINATAIGKEFGLTSQRINLVLSEIGWIEKAIKGWTITNLGVKAGGLEFEHSSGGTYVLWPTDILTHKALLSSIQPEEQVDSKPQQVSTSIAQGELIADLKDSHNFREKFPATMRTKDGHLVRSRGEILIDNSLYDYGLAHAYERKLPIEEDVYCDFYIPSKNSGKAVYIEYWGMESDEKYDARKEQKKEIYRNHDLNLIEIENKHIENLDDYLPKMLLKYEIRVD</sequence>
<dbReference type="Proteomes" id="UP000283387">
    <property type="component" value="Unassembled WGS sequence"/>
</dbReference>
<evidence type="ECO:0000313" key="2">
    <source>
        <dbReference type="Proteomes" id="UP000283387"/>
    </source>
</evidence>
<dbReference type="EMBL" id="RAPN01000001">
    <property type="protein sequence ID" value="RKD90425.1"/>
    <property type="molecule type" value="Genomic_DNA"/>
</dbReference>
<dbReference type="OrthoDB" id="9803432at2"/>
<keyword evidence="2" id="KW-1185">Reference proteome</keyword>
<evidence type="ECO:0008006" key="3">
    <source>
        <dbReference type="Google" id="ProtNLM"/>
    </source>
</evidence>
<name>A0A419W4Q4_9BACT</name>
<accession>A0A419W4Q4</accession>
<dbReference type="AlphaFoldDB" id="A0A419W4Q4"/>
<protein>
    <recommendedName>
        <fullName evidence="3">Glycerol kinase</fullName>
    </recommendedName>
</protein>
<gene>
    <name evidence="1" type="ORF">BC643_0764</name>
</gene>
<proteinExistence type="predicted"/>
<comment type="caution">
    <text evidence="1">The sequence shown here is derived from an EMBL/GenBank/DDBJ whole genome shotgun (WGS) entry which is preliminary data.</text>
</comment>
<dbReference type="Gene3D" id="3.40.960.10">
    <property type="entry name" value="VSR Endonuclease"/>
    <property type="match status" value="1"/>
</dbReference>
<evidence type="ECO:0000313" key="1">
    <source>
        <dbReference type="EMBL" id="RKD90425.1"/>
    </source>
</evidence>